<dbReference type="PANTHER" id="PTHR11609:SF5">
    <property type="entry name" value="PHOSPHORIBOSYLAMINOIMIDAZOLE CARBOXYLASE"/>
    <property type="match status" value="1"/>
</dbReference>
<accession>A0A8K0PIL6</accession>
<evidence type="ECO:0000256" key="9">
    <source>
        <dbReference type="ARBA" id="ARBA00022840"/>
    </source>
</evidence>
<dbReference type="Gene3D" id="3.30.470.20">
    <property type="entry name" value="ATP-grasp fold, B domain"/>
    <property type="match status" value="1"/>
</dbReference>
<dbReference type="InterPro" id="IPR011761">
    <property type="entry name" value="ATP-grasp"/>
</dbReference>
<comment type="similarity">
    <text evidence="3 11">In the C-terminal section; belongs to the AIR carboxylase family. Class I subfamily.</text>
</comment>
<evidence type="ECO:0000256" key="1">
    <source>
        <dbReference type="ARBA" id="ARBA00001244"/>
    </source>
</evidence>
<dbReference type="GO" id="GO:0046872">
    <property type="term" value="F:metal ion binding"/>
    <property type="evidence" value="ECO:0007669"/>
    <property type="project" value="InterPro"/>
</dbReference>
<evidence type="ECO:0000313" key="13">
    <source>
        <dbReference type="EMBL" id="KAG8628633.1"/>
    </source>
</evidence>
<dbReference type="InterPro" id="IPR016185">
    <property type="entry name" value="PreATP-grasp_dom_sf"/>
</dbReference>
<dbReference type="SUPFAM" id="SSF52440">
    <property type="entry name" value="PreATP-grasp domain"/>
    <property type="match status" value="1"/>
</dbReference>
<dbReference type="HAMAP" id="MF_01929">
    <property type="entry name" value="PurE_classI"/>
    <property type="match status" value="1"/>
</dbReference>
<evidence type="ECO:0000256" key="6">
    <source>
        <dbReference type="ARBA" id="ARBA00022741"/>
    </source>
</evidence>
<dbReference type="Gene3D" id="3.40.50.20">
    <property type="match status" value="1"/>
</dbReference>
<evidence type="ECO:0000256" key="11">
    <source>
        <dbReference type="PIRNR" id="PIRNR001340"/>
    </source>
</evidence>
<dbReference type="EMBL" id="JAESVG020000003">
    <property type="protein sequence ID" value="KAG8628633.1"/>
    <property type="molecule type" value="Genomic_DNA"/>
</dbReference>
<dbReference type="InterPro" id="IPR040686">
    <property type="entry name" value="PurK_C"/>
</dbReference>
<comment type="caution">
    <text evidence="13">The sequence shown here is derived from an EMBL/GenBank/DDBJ whole genome shotgun (WGS) entry which is preliminary data.</text>
</comment>
<evidence type="ECO:0000259" key="12">
    <source>
        <dbReference type="PROSITE" id="PS50975"/>
    </source>
</evidence>
<comment type="pathway">
    <text evidence="2 11">Purine metabolism; IMP biosynthesis via de novo pathway; 5-amino-1-(5-phospho-D-ribosyl)imidazole-4-carboxylate from 5-amino-1-(5-phospho-D-ribosyl)imidazole (carboxylase route): step 1/1.</text>
</comment>
<dbReference type="PANTHER" id="PTHR11609">
    <property type="entry name" value="PURINE BIOSYNTHESIS PROTEIN 6/7, PUR6/7"/>
    <property type="match status" value="1"/>
</dbReference>
<organism evidence="13 14">
    <name type="scientific">Elsinoe batatas</name>
    <dbReference type="NCBI Taxonomy" id="2601811"/>
    <lineage>
        <taxon>Eukaryota</taxon>
        <taxon>Fungi</taxon>
        <taxon>Dikarya</taxon>
        <taxon>Ascomycota</taxon>
        <taxon>Pezizomycotina</taxon>
        <taxon>Dothideomycetes</taxon>
        <taxon>Dothideomycetidae</taxon>
        <taxon>Myriangiales</taxon>
        <taxon>Elsinoaceae</taxon>
        <taxon>Elsinoe</taxon>
    </lineage>
</organism>
<dbReference type="SUPFAM" id="SSF52255">
    <property type="entry name" value="N5-CAIR mutase (phosphoribosylaminoimidazole carboxylase, PurE)"/>
    <property type="match status" value="1"/>
</dbReference>
<keyword evidence="6 11" id="KW-0547">Nucleotide-binding</keyword>
<dbReference type="HAMAP" id="MF_01928">
    <property type="entry name" value="PurK"/>
    <property type="match status" value="1"/>
</dbReference>
<evidence type="ECO:0000256" key="7">
    <source>
        <dbReference type="ARBA" id="ARBA00022755"/>
    </source>
</evidence>
<dbReference type="FunFam" id="3.30.470.20:FF:000037">
    <property type="entry name" value="Phosphoribosylaminoimidazole carboxylase, chloroplastic"/>
    <property type="match status" value="1"/>
</dbReference>
<dbReference type="InterPro" id="IPR033747">
    <property type="entry name" value="PurE_ClassI"/>
</dbReference>
<dbReference type="Gene3D" id="3.40.50.1970">
    <property type="match status" value="1"/>
</dbReference>
<dbReference type="Pfam" id="PF02222">
    <property type="entry name" value="ATP-grasp"/>
    <property type="match status" value="1"/>
</dbReference>
<dbReference type="AlphaFoldDB" id="A0A8K0PIL6"/>
<sequence>MIHDKVVGVLGGGQLGRMLIESANRLNIQVNVLDVGHAPAKKISHHSKHIDGSFKDRESIQKLAETCDVVTVEIEHVDTHVLEEISGKVDVQPSWSTIRRIQDKYAQKEHLTKNGVATAKSIPIKTNDVQGLQDAGKELGFPFMLKSRTEAYDGRGNFPVKSSEDFESALQALGKRPLYAEKWAEFKIELAVMVVKTKDGVLAYPVVETVHEDSICKLVYAPARGVPTKIRNAARELAKQAVACFDGKGVFGVEMFLLPDDSLLINEIAPRPHNSGHYTIEACPTSQYSAHLRAICDIAVKQSSLELRQPSIMLNILGGADPKSHLEIVEKAVTIDNAEVHLYDKGDARPGRKMGHITITAPTMSQAQTLIAPLISAVDAQRAARLNLPSPTPSPAPTDPTTPAPRVAVIMGSHSDLPILVPGLELLKTLQIPHVARITSAHRTPNHMSSFVSTLPTTHPSVDVIIAAAGGAAHLPGMAASHTTLPVIGVPIKPTIGDGYDSLVSMTNMPNGVPVATVGVNRSVNAALLAARVLAVGDEGLRERLEEWVGKNEEASLGKDRELVGRGWEEMVGVWYPGKK</sequence>
<protein>
    <recommendedName>
        <fullName evidence="5 11">Phosphoribosylaminoimidazole carboxylase</fullName>
        <ecNumber evidence="4 11">4.1.1.21</ecNumber>
    </recommendedName>
</protein>
<dbReference type="InterPro" id="IPR000031">
    <property type="entry name" value="PurE_dom"/>
</dbReference>
<keyword evidence="10 11" id="KW-0456">Lyase</keyword>
<dbReference type="InterPro" id="IPR016301">
    <property type="entry name" value="Ade2_fungi/plant"/>
</dbReference>
<evidence type="ECO:0000313" key="14">
    <source>
        <dbReference type="Proteomes" id="UP000809789"/>
    </source>
</evidence>
<keyword evidence="7 11" id="KW-0658">Purine biosynthesis</keyword>
<dbReference type="Pfam" id="PF00731">
    <property type="entry name" value="AIRC"/>
    <property type="match status" value="1"/>
</dbReference>
<dbReference type="NCBIfam" id="TIGR01162">
    <property type="entry name" value="purE"/>
    <property type="match status" value="1"/>
</dbReference>
<evidence type="ECO:0000256" key="2">
    <source>
        <dbReference type="ARBA" id="ARBA00004747"/>
    </source>
</evidence>
<name>A0A8K0PIL6_9PEZI</name>
<dbReference type="GO" id="GO:0006189">
    <property type="term" value="P:'de novo' IMP biosynthetic process"/>
    <property type="evidence" value="ECO:0007669"/>
    <property type="project" value="UniProtKB-UniRule"/>
</dbReference>
<evidence type="ECO:0000256" key="8">
    <source>
        <dbReference type="ARBA" id="ARBA00022793"/>
    </source>
</evidence>
<evidence type="ECO:0000256" key="4">
    <source>
        <dbReference type="ARBA" id="ARBA00012329"/>
    </source>
</evidence>
<dbReference type="OrthoDB" id="15425at2759"/>
<dbReference type="GO" id="GO:0004638">
    <property type="term" value="F:phosphoribosylaminoimidazole carboxylase activity"/>
    <property type="evidence" value="ECO:0007669"/>
    <property type="project" value="UniProtKB-UniRule"/>
</dbReference>
<comment type="catalytic activity">
    <reaction evidence="1 11">
        <text>5-amino-1-(5-phospho-D-ribosyl)imidazole-4-carboxylate + H(+) = 5-amino-1-(5-phospho-beta-D-ribosyl)imidazole + CO2</text>
        <dbReference type="Rhea" id="RHEA:10792"/>
        <dbReference type="ChEBI" id="CHEBI:15378"/>
        <dbReference type="ChEBI" id="CHEBI:16526"/>
        <dbReference type="ChEBI" id="CHEBI:77657"/>
        <dbReference type="ChEBI" id="CHEBI:137981"/>
        <dbReference type="EC" id="4.1.1.21"/>
    </reaction>
</comment>
<dbReference type="UniPathway" id="UPA00074">
    <property type="reaction ID" value="UER00130"/>
</dbReference>
<dbReference type="NCBIfam" id="TIGR01161">
    <property type="entry name" value="purK"/>
    <property type="match status" value="1"/>
</dbReference>
<dbReference type="InterPro" id="IPR011054">
    <property type="entry name" value="Rudment_hybrid_motif"/>
</dbReference>
<dbReference type="InterPro" id="IPR054350">
    <property type="entry name" value="PurT/PurK_preATP-grasp"/>
</dbReference>
<dbReference type="InterPro" id="IPR013815">
    <property type="entry name" value="ATP_grasp_subdomain_1"/>
</dbReference>
<dbReference type="Proteomes" id="UP000809789">
    <property type="component" value="Unassembled WGS sequence"/>
</dbReference>
<keyword evidence="8 11" id="KW-0210">Decarboxylase</keyword>
<dbReference type="PROSITE" id="PS50975">
    <property type="entry name" value="ATP_GRASP"/>
    <property type="match status" value="1"/>
</dbReference>
<dbReference type="Pfam" id="PF22660">
    <property type="entry name" value="RS_preATP-grasp-like"/>
    <property type="match status" value="1"/>
</dbReference>
<dbReference type="SUPFAM" id="SSF56059">
    <property type="entry name" value="Glutathione synthetase ATP-binding domain-like"/>
    <property type="match status" value="1"/>
</dbReference>
<dbReference type="EC" id="4.1.1.21" evidence="4 11"/>
<dbReference type="Pfam" id="PF17769">
    <property type="entry name" value="PurK_C"/>
    <property type="match status" value="1"/>
</dbReference>
<dbReference type="SUPFAM" id="SSF51246">
    <property type="entry name" value="Rudiment single hybrid motif"/>
    <property type="match status" value="1"/>
</dbReference>
<evidence type="ECO:0000256" key="10">
    <source>
        <dbReference type="ARBA" id="ARBA00023239"/>
    </source>
</evidence>
<keyword evidence="14" id="KW-1185">Reference proteome</keyword>
<dbReference type="Gene3D" id="3.30.1490.20">
    <property type="entry name" value="ATP-grasp fold, A domain"/>
    <property type="match status" value="1"/>
</dbReference>
<keyword evidence="9 11" id="KW-0067">ATP-binding</keyword>
<evidence type="ECO:0000256" key="5">
    <source>
        <dbReference type="ARBA" id="ARBA00021059"/>
    </source>
</evidence>
<dbReference type="GO" id="GO:0005524">
    <property type="term" value="F:ATP binding"/>
    <property type="evidence" value="ECO:0007669"/>
    <property type="project" value="UniProtKB-UniRule"/>
</dbReference>
<gene>
    <name evidence="13" type="ORF">KVT40_002498</name>
</gene>
<reference evidence="13" key="1">
    <citation type="submission" date="2021-07" db="EMBL/GenBank/DDBJ databases">
        <title>Elsinoe batatas strain:CRI-CJ2 Genome sequencing and assembly.</title>
        <authorList>
            <person name="Huang L."/>
        </authorList>
    </citation>
    <scope>NUCLEOTIDE SEQUENCE</scope>
    <source>
        <strain evidence="13">CRI-CJ2</strain>
    </source>
</reference>
<feature type="domain" description="ATP-grasp" evidence="12">
    <location>
        <begin position="108"/>
        <end position="296"/>
    </location>
</feature>
<proteinExistence type="inferred from homology"/>
<dbReference type="InterPro" id="IPR003135">
    <property type="entry name" value="ATP-grasp_carboxylate-amine"/>
</dbReference>
<evidence type="ECO:0000256" key="3">
    <source>
        <dbReference type="ARBA" id="ARBA00006114"/>
    </source>
</evidence>
<dbReference type="SMART" id="SM01001">
    <property type="entry name" value="AIRC"/>
    <property type="match status" value="1"/>
</dbReference>
<dbReference type="InterPro" id="IPR005875">
    <property type="entry name" value="PurK"/>
</dbReference>
<dbReference type="NCBIfam" id="NF004679">
    <property type="entry name" value="PRK06019.1-5"/>
    <property type="match status" value="1"/>
</dbReference>
<dbReference type="PIRSF" id="PIRSF001340">
    <property type="entry name" value="AIR_carboxylase"/>
    <property type="match status" value="1"/>
</dbReference>